<dbReference type="GO" id="GO:0016020">
    <property type="term" value="C:membrane"/>
    <property type="evidence" value="ECO:0007669"/>
    <property type="project" value="UniProtKB-SubCell"/>
</dbReference>
<dbReference type="GO" id="GO:0020037">
    <property type="term" value="F:heme binding"/>
    <property type="evidence" value="ECO:0007669"/>
    <property type="project" value="TreeGrafter"/>
</dbReference>
<organism evidence="7 8">
    <name type="scientific">Dinothrombium tinctorium</name>
    <dbReference type="NCBI Taxonomy" id="1965070"/>
    <lineage>
        <taxon>Eukaryota</taxon>
        <taxon>Metazoa</taxon>
        <taxon>Ecdysozoa</taxon>
        <taxon>Arthropoda</taxon>
        <taxon>Chelicerata</taxon>
        <taxon>Arachnida</taxon>
        <taxon>Acari</taxon>
        <taxon>Acariformes</taxon>
        <taxon>Trombidiformes</taxon>
        <taxon>Prostigmata</taxon>
        <taxon>Anystina</taxon>
        <taxon>Parasitengona</taxon>
        <taxon>Trombidioidea</taxon>
        <taxon>Trombidiidae</taxon>
        <taxon>Dinothrombium</taxon>
    </lineage>
</organism>
<dbReference type="SUPFAM" id="SSF103473">
    <property type="entry name" value="MFS general substrate transporter"/>
    <property type="match status" value="1"/>
</dbReference>
<feature type="transmembrane region" description="Helical" evidence="5">
    <location>
        <begin position="229"/>
        <end position="248"/>
    </location>
</feature>
<feature type="transmembrane region" description="Helical" evidence="5">
    <location>
        <begin position="12"/>
        <end position="35"/>
    </location>
</feature>
<feature type="transmembrane region" description="Helical" evidence="5">
    <location>
        <begin position="150"/>
        <end position="170"/>
    </location>
</feature>
<evidence type="ECO:0000256" key="1">
    <source>
        <dbReference type="ARBA" id="ARBA00004141"/>
    </source>
</evidence>
<feature type="transmembrane region" description="Helical" evidence="5">
    <location>
        <begin position="202"/>
        <end position="223"/>
    </location>
</feature>
<feature type="transmembrane region" description="Helical" evidence="5">
    <location>
        <begin position="297"/>
        <end position="320"/>
    </location>
</feature>
<comment type="caution">
    <text evidence="7">The sequence shown here is derived from an EMBL/GenBank/DDBJ whole genome shotgun (WGS) entry which is preliminary data.</text>
</comment>
<evidence type="ECO:0000256" key="3">
    <source>
        <dbReference type="ARBA" id="ARBA00022989"/>
    </source>
</evidence>
<evidence type="ECO:0000256" key="2">
    <source>
        <dbReference type="ARBA" id="ARBA00022692"/>
    </source>
</evidence>
<comment type="subcellular location">
    <subcellularLocation>
        <location evidence="1">Membrane</location>
        <topology evidence="1">Multi-pass membrane protein</topology>
    </subcellularLocation>
</comment>
<dbReference type="Proteomes" id="UP000285301">
    <property type="component" value="Unassembled WGS sequence"/>
</dbReference>
<dbReference type="InterPro" id="IPR049680">
    <property type="entry name" value="FLVCR1-2_SLC49-like"/>
</dbReference>
<protein>
    <submittedName>
        <fullName evidence="7">Feline leukemia virus subgroup C receptor-related protein 2-like protein</fullName>
    </submittedName>
</protein>
<reference evidence="7 8" key="1">
    <citation type="journal article" date="2018" name="Gigascience">
        <title>Genomes of trombidid mites reveal novel predicted allergens and laterally-transferred genes associated with secondary metabolism.</title>
        <authorList>
            <person name="Dong X."/>
            <person name="Chaisiri K."/>
            <person name="Xia D."/>
            <person name="Armstrong S.D."/>
            <person name="Fang Y."/>
            <person name="Donnelly M.J."/>
            <person name="Kadowaki T."/>
            <person name="McGarry J.W."/>
            <person name="Darby A.C."/>
            <person name="Makepeace B.L."/>
        </authorList>
    </citation>
    <scope>NUCLEOTIDE SEQUENCE [LARGE SCALE GENOMIC DNA]</scope>
    <source>
        <strain evidence="7">UoL-WK</strain>
    </source>
</reference>
<gene>
    <name evidence="6" type="ORF">B4U79_16442</name>
    <name evidence="7" type="ORF">B4U79_17772</name>
</gene>
<keyword evidence="7" id="KW-0675">Receptor</keyword>
<feature type="transmembrane region" description="Helical" evidence="5">
    <location>
        <begin position="269"/>
        <end position="291"/>
    </location>
</feature>
<keyword evidence="2 5" id="KW-0812">Transmembrane</keyword>
<dbReference type="AlphaFoldDB" id="A0A3S3QGB1"/>
<feature type="transmembrane region" description="Helical" evidence="5">
    <location>
        <begin position="75"/>
        <end position="104"/>
    </location>
</feature>
<dbReference type="Pfam" id="PF07690">
    <property type="entry name" value="MFS_1"/>
    <property type="match status" value="1"/>
</dbReference>
<evidence type="ECO:0000256" key="5">
    <source>
        <dbReference type="SAM" id="Phobius"/>
    </source>
</evidence>
<reference evidence="7" key="2">
    <citation type="submission" date="2018-11" db="EMBL/GenBank/DDBJ databases">
        <title>Trombidioid mite genomics.</title>
        <authorList>
            <person name="Dong X."/>
        </authorList>
    </citation>
    <scope>NUCLEOTIDE SEQUENCE</scope>
    <source>
        <strain evidence="7">UoL-WK</strain>
    </source>
</reference>
<name>A0A3S3QGB1_9ACAR</name>
<evidence type="ECO:0000313" key="7">
    <source>
        <dbReference type="EMBL" id="RWS08408.1"/>
    </source>
</evidence>
<feature type="transmembrane region" description="Helical" evidence="5">
    <location>
        <begin position="111"/>
        <end position="135"/>
    </location>
</feature>
<dbReference type="OrthoDB" id="422206at2759"/>
<evidence type="ECO:0000313" key="6">
    <source>
        <dbReference type="EMBL" id="RWS04154.1"/>
    </source>
</evidence>
<dbReference type="EMBL" id="NCKU01002984">
    <property type="protein sequence ID" value="RWS08408.1"/>
    <property type="molecule type" value="Genomic_DNA"/>
</dbReference>
<dbReference type="GO" id="GO:0015232">
    <property type="term" value="F:heme transmembrane transporter activity"/>
    <property type="evidence" value="ECO:0007669"/>
    <property type="project" value="TreeGrafter"/>
</dbReference>
<sequence>MMFVSIGKQISIFYKANFLLINTTALLSSALPIFFYHPCGLIVEKIGFKRTMITASALNALGACIKCMALRRNLFFLLLFGQLLTTFGMQFFAVVGGILLITWFSDKEFEVIIGVMNCFGPVGLAISFVPTLVIFNNVVSLNAIYFRLKWMLISLAIATFILYLAVLLFVKDKPSSPPCKIVVQERNVPRQSICVVLKNKNFILLSIYFGAILSLSQVVLITLNQTANAVFGTNAAVVITLAGVLHAVGSIPGPLMTGFSLKFYGKFKILHIISALIMCVMIALYLLSIYLRNTYLLYFASFSTGALTFGLLSFIVTYAFEVTFPYPVTITLSIMFSIGYVPALICTPLVTALIEVYGVVKGNMVLVAMSLIVLVIPCCVTEDLRRKRAVQQLSERRPLIH</sequence>
<dbReference type="GO" id="GO:0097037">
    <property type="term" value="P:heme export"/>
    <property type="evidence" value="ECO:0007669"/>
    <property type="project" value="TreeGrafter"/>
</dbReference>
<feature type="transmembrane region" description="Helical" evidence="5">
    <location>
        <begin position="332"/>
        <end position="354"/>
    </location>
</feature>
<dbReference type="InterPro" id="IPR036259">
    <property type="entry name" value="MFS_trans_sf"/>
</dbReference>
<keyword evidence="8" id="KW-1185">Reference proteome</keyword>
<dbReference type="PANTHER" id="PTHR10924:SF4">
    <property type="entry name" value="GH15861P"/>
    <property type="match status" value="1"/>
</dbReference>
<keyword evidence="3 5" id="KW-1133">Transmembrane helix</keyword>
<keyword evidence="4 5" id="KW-0472">Membrane</keyword>
<accession>A0A3S3QGB1</accession>
<evidence type="ECO:0000313" key="8">
    <source>
        <dbReference type="Proteomes" id="UP000285301"/>
    </source>
</evidence>
<dbReference type="PANTHER" id="PTHR10924">
    <property type="entry name" value="MAJOR FACILITATOR SUPERFAMILY PROTEIN-RELATED"/>
    <property type="match status" value="1"/>
</dbReference>
<dbReference type="EMBL" id="NCKU01005805">
    <property type="protein sequence ID" value="RWS04154.1"/>
    <property type="molecule type" value="Genomic_DNA"/>
</dbReference>
<evidence type="ECO:0000256" key="4">
    <source>
        <dbReference type="ARBA" id="ARBA00023136"/>
    </source>
</evidence>
<dbReference type="Gene3D" id="1.20.1250.20">
    <property type="entry name" value="MFS general substrate transporter like domains"/>
    <property type="match status" value="2"/>
</dbReference>
<proteinExistence type="predicted"/>
<dbReference type="InterPro" id="IPR011701">
    <property type="entry name" value="MFS"/>
</dbReference>